<dbReference type="NCBIfam" id="TIGR02435">
    <property type="entry name" value="CobG"/>
    <property type="match status" value="1"/>
</dbReference>
<evidence type="ECO:0000256" key="2">
    <source>
        <dbReference type="ARBA" id="ARBA00022485"/>
    </source>
</evidence>
<evidence type="ECO:0000313" key="11">
    <source>
        <dbReference type="Proteomes" id="UP000248857"/>
    </source>
</evidence>
<dbReference type="Gene3D" id="3.30.413.10">
    <property type="entry name" value="Sulfite Reductase Hemoprotein, domain 1"/>
    <property type="match status" value="2"/>
</dbReference>
<dbReference type="EMBL" id="PQWO01000005">
    <property type="protein sequence ID" value="PZD73419.1"/>
    <property type="molecule type" value="Genomic_DNA"/>
</dbReference>
<dbReference type="PANTHER" id="PTHR32439">
    <property type="entry name" value="FERREDOXIN--NITRITE REDUCTASE, CHLOROPLASTIC"/>
    <property type="match status" value="1"/>
</dbReference>
<dbReference type="GO" id="GO:0046872">
    <property type="term" value="F:metal ion binding"/>
    <property type="evidence" value="ECO:0007669"/>
    <property type="project" value="UniProtKB-KW"/>
</dbReference>
<dbReference type="AlphaFoldDB" id="A0A2W1JIX7"/>
<proteinExistence type="inferred from homology"/>
<reference evidence="10 11" key="1">
    <citation type="journal article" date="2018" name="Sci. Rep.">
        <title>A novel species of the marine cyanobacterium Acaryochloris with a unique pigment content and lifestyle.</title>
        <authorList>
            <person name="Partensky F."/>
            <person name="Six C."/>
            <person name="Ratin M."/>
            <person name="Garczarek L."/>
            <person name="Vaulot D."/>
            <person name="Probert I."/>
            <person name="Calteau A."/>
            <person name="Gourvil P."/>
            <person name="Marie D."/>
            <person name="Grebert T."/>
            <person name="Bouchier C."/>
            <person name="Le Panse S."/>
            <person name="Gachenot M."/>
            <person name="Rodriguez F."/>
            <person name="Garrido J.L."/>
        </authorList>
    </citation>
    <scope>NUCLEOTIDE SEQUENCE [LARGE SCALE GENOMIC DNA]</scope>
    <source>
        <strain evidence="10 11">RCC1774</strain>
    </source>
</reference>
<evidence type="ECO:0000256" key="3">
    <source>
        <dbReference type="ARBA" id="ARBA00022617"/>
    </source>
</evidence>
<dbReference type="Gene3D" id="3.90.480.20">
    <property type="match status" value="1"/>
</dbReference>
<dbReference type="InterPro" id="IPR045854">
    <property type="entry name" value="NO2/SO3_Rdtase_4Fe4S_sf"/>
</dbReference>
<dbReference type="InterPro" id="IPR036010">
    <property type="entry name" value="2Fe-2S_ferredoxin-like_sf"/>
</dbReference>
<dbReference type="InterPro" id="IPR005117">
    <property type="entry name" value="NiRdtase/SiRdtase_haem-b_fer"/>
</dbReference>
<dbReference type="Pfam" id="PF00111">
    <property type="entry name" value="Fer2"/>
    <property type="match status" value="1"/>
</dbReference>
<dbReference type="SUPFAM" id="SSF55124">
    <property type="entry name" value="Nitrite/Sulfite reductase N-terminal domain-like"/>
    <property type="match status" value="2"/>
</dbReference>
<dbReference type="SUPFAM" id="SSF56014">
    <property type="entry name" value="Nitrite and sulphite reductase 4Fe-4S domain-like"/>
    <property type="match status" value="2"/>
</dbReference>
<feature type="domain" description="2Fe-2S ferredoxin-type" evidence="9">
    <location>
        <begin position="565"/>
        <end position="649"/>
    </location>
</feature>
<dbReference type="PANTHER" id="PTHR32439:SF0">
    <property type="entry name" value="FERREDOXIN--NITRITE REDUCTASE, CHLOROPLASTIC"/>
    <property type="match status" value="1"/>
</dbReference>
<dbReference type="GO" id="GO:0051539">
    <property type="term" value="F:4 iron, 4 sulfur cluster binding"/>
    <property type="evidence" value="ECO:0007669"/>
    <property type="project" value="UniProtKB-KW"/>
</dbReference>
<keyword evidence="6" id="KW-0408">Iron</keyword>
<name>A0A2W1JIX7_9CYAN</name>
<evidence type="ECO:0000256" key="4">
    <source>
        <dbReference type="ARBA" id="ARBA00022723"/>
    </source>
</evidence>
<organism evidence="10 11">
    <name type="scientific">Acaryochloris thomasi RCC1774</name>
    <dbReference type="NCBI Taxonomy" id="1764569"/>
    <lineage>
        <taxon>Bacteria</taxon>
        <taxon>Bacillati</taxon>
        <taxon>Cyanobacteriota</taxon>
        <taxon>Cyanophyceae</taxon>
        <taxon>Acaryochloridales</taxon>
        <taxon>Acaryochloridaceae</taxon>
        <taxon>Acaryochloris</taxon>
        <taxon>Acaryochloris thomasi</taxon>
    </lineage>
</organism>
<dbReference type="InterPro" id="IPR051329">
    <property type="entry name" value="NIR_SIR_4Fe-4S"/>
</dbReference>
<comment type="caution">
    <text evidence="10">The sequence shown here is derived from an EMBL/GenBank/DDBJ whole genome shotgun (WGS) entry which is preliminary data.</text>
</comment>
<dbReference type="PROSITE" id="PS00365">
    <property type="entry name" value="NIR_SIR"/>
    <property type="match status" value="1"/>
</dbReference>
<dbReference type="SUPFAM" id="SSF54292">
    <property type="entry name" value="2Fe-2S ferredoxin-like"/>
    <property type="match status" value="1"/>
</dbReference>
<dbReference type="PROSITE" id="PS00197">
    <property type="entry name" value="2FE2S_FER_1"/>
    <property type="match status" value="1"/>
</dbReference>
<dbReference type="PROSITE" id="PS51085">
    <property type="entry name" value="2FE2S_FER_2"/>
    <property type="match status" value="1"/>
</dbReference>
<keyword evidence="5 10" id="KW-0560">Oxidoreductase</keyword>
<keyword evidence="11" id="KW-1185">Reference proteome</keyword>
<evidence type="ECO:0000259" key="9">
    <source>
        <dbReference type="PROSITE" id="PS51085"/>
    </source>
</evidence>
<evidence type="ECO:0000256" key="6">
    <source>
        <dbReference type="ARBA" id="ARBA00023004"/>
    </source>
</evidence>
<comment type="similarity">
    <text evidence="1">Belongs to the nitrite and sulfite reductase 4Fe-4S domain family.</text>
</comment>
<evidence type="ECO:0000256" key="1">
    <source>
        <dbReference type="ARBA" id="ARBA00010429"/>
    </source>
</evidence>
<dbReference type="EC" id="1.8.7.1" evidence="10"/>
<protein>
    <submittedName>
        <fullName evidence="10">Sulfite reductase [ferredoxin]</fullName>
        <ecNumber evidence="10">1.8.7.1</ecNumber>
    </submittedName>
</protein>
<dbReference type="InterPro" id="IPR001041">
    <property type="entry name" value="2Fe-2S_ferredoxin-type"/>
</dbReference>
<dbReference type="GO" id="GO:0051537">
    <property type="term" value="F:2 iron, 2 sulfur cluster binding"/>
    <property type="evidence" value="ECO:0007669"/>
    <property type="project" value="InterPro"/>
</dbReference>
<dbReference type="InterPro" id="IPR006067">
    <property type="entry name" value="NO2/SO3_Rdtase_4Fe4S_dom"/>
</dbReference>
<feature type="region of interest" description="Disordered" evidence="8">
    <location>
        <begin position="538"/>
        <end position="559"/>
    </location>
</feature>
<dbReference type="InterPro" id="IPR036136">
    <property type="entry name" value="Nit/Sulf_reduc_fer-like_dom_sf"/>
</dbReference>
<dbReference type="NCBIfam" id="NF007125">
    <property type="entry name" value="PRK09566.1"/>
    <property type="match status" value="1"/>
</dbReference>
<evidence type="ECO:0000256" key="7">
    <source>
        <dbReference type="ARBA" id="ARBA00023014"/>
    </source>
</evidence>
<feature type="compositionally biased region" description="Low complexity" evidence="8">
    <location>
        <begin position="549"/>
        <end position="558"/>
    </location>
</feature>
<dbReference type="InterPro" id="IPR006058">
    <property type="entry name" value="2Fe2S_fd_BS"/>
</dbReference>
<dbReference type="Proteomes" id="UP000248857">
    <property type="component" value="Unassembled WGS sequence"/>
</dbReference>
<keyword evidence="7" id="KW-0411">Iron-sulfur</keyword>
<dbReference type="GO" id="GO:0050311">
    <property type="term" value="F:sulfite reductase (ferredoxin) activity"/>
    <property type="evidence" value="ECO:0007669"/>
    <property type="project" value="UniProtKB-EC"/>
</dbReference>
<accession>A0A2W1JIX7</accession>
<dbReference type="InterPro" id="IPR006066">
    <property type="entry name" value="NO2/SO3_Rdtase_FeS/sirohaem_BS"/>
</dbReference>
<dbReference type="InterPro" id="IPR012798">
    <property type="entry name" value="Cbl_synth_CobG-like"/>
</dbReference>
<dbReference type="CDD" id="cd00207">
    <property type="entry name" value="fer2"/>
    <property type="match status" value="1"/>
</dbReference>
<dbReference type="Pfam" id="PF03460">
    <property type="entry name" value="NIR_SIR_ferr"/>
    <property type="match status" value="2"/>
</dbReference>
<gene>
    <name evidence="10" type="primary">sir_2</name>
    <name evidence="10" type="ORF">C1752_01930</name>
</gene>
<keyword evidence="4" id="KW-0479">Metal-binding</keyword>
<evidence type="ECO:0000256" key="8">
    <source>
        <dbReference type="SAM" id="MobiDB-lite"/>
    </source>
</evidence>
<dbReference type="Pfam" id="PF01077">
    <property type="entry name" value="NIR_SIR"/>
    <property type="match status" value="2"/>
</dbReference>
<keyword evidence="3" id="KW-0349">Heme</keyword>
<dbReference type="Gene3D" id="3.10.20.30">
    <property type="match status" value="1"/>
</dbReference>
<dbReference type="InterPro" id="IPR012675">
    <property type="entry name" value="Beta-grasp_dom_sf"/>
</dbReference>
<sequence length="649" mass="70938">MTTTINLPEKLNKFERYKVEKDGLAVKEELDHFAQIGWEAMDETDLTQRLKWLGIFFRPVTPGKFMLRLRMPHGCITSGQMRTLAEIVQRYGDDGNADITTRQNLQLRGVRLEDIPDIFQRLEQAGLTSIQSGMDNVRNITGSPVAGLDADELIDTRGLVRKVQDMITNNSKGNPSFTNLPRKFNIAIAGCRDNSVHAEINDIAFVPAYKNKKLGFNVLVGGFFSAKRCAPAIPLNVWVEPLDVVAISEAILVIFRDHGSRAKRHQSRLMWLIEEWGMEKFRAAIEAHIGCDLETEAEKDEILWDKRDHIGVHAQKQPGLNFVGVHIPVGRLFAAEMFDLARLADVYGSGEIRLTVEQNAIIPNIPDSRLGAFLREPLLDVFSVEPKPLARALVSCTGSQFCKFGLIETKNQATALIDELDQELDLPKPVRMHFTGCPNSCGQPQVADIGLMGTKARKDGKTVEAVNIYMGGTVGKDAKLGECVQQSVPCEDLKDVLKGLLTENFGAQPRDPECSDSVTGARLGRHRSASLTMVADRQDQQVFTPPAPTAAATTAPAEPAAPPKPAVVCIAGQAIEGDDSQTILEFAEQAGVAIESSCQSGSCGTCKQKLLEGDISYAGDPDGLEADEQEAGYILTCIAHPVGRVVLTD</sequence>
<dbReference type="OrthoDB" id="9803707at2"/>
<evidence type="ECO:0000313" key="10">
    <source>
        <dbReference type="EMBL" id="PZD73419.1"/>
    </source>
</evidence>
<evidence type="ECO:0000256" key="5">
    <source>
        <dbReference type="ARBA" id="ARBA00023002"/>
    </source>
</evidence>
<dbReference type="RefSeq" id="WP_110985902.1">
    <property type="nucleotide sequence ID" value="NZ_CAWNWM010000005.1"/>
</dbReference>
<dbReference type="PRINTS" id="PR00397">
    <property type="entry name" value="SIROHAEM"/>
</dbReference>
<keyword evidence="2" id="KW-0004">4Fe-4S</keyword>
<dbReference type="GO" id="GO:0020037">
    <property type="term" value="F:heme binding"/>
    <property type="evidence" value="ECO:0007669"/>
    <property type="project" value="InterPro"/>
</dbReference>